<protein>
    <submittedName>
        <fullName evidence="2">S41 family peptidase</fullName>
    </submittedName>
</protein>
<evidence type="ECO:0000313" key="2">
    <source>
        <dbReference type="EMBL" id="MDC0670326.1"/>
    </source>
</evidence>
<evidence type="ECO:0000313" key="3">
    <source>
        <dbReference type="Proteomes" id="UP001217838"/>
    </source>
</evidence>
<dbReference type="Gene3D" id="3.90.226.10">
    <property type="entry name" value="2-enoyl-CoA Hydratase, Chain A, domain 1"/>
    <property type="match status" value="1"/>
</dbReference>
<accession>A0ABT5BBG0</accession>
<dbReference type="InterPro" id="IPR029045">
    <property type="entry name" value="ClpP/crotonase-like_dom_sf"/>
</dbReference>
<dbReference type="EMBL" id="JAQNDN010000011">
    <property type="protein sequence ID" value="MDC0670326.1"/>
    <property type="molecule type" value="Genomic_DNA"/>
</dbReference>
<keyword evidence="1" id="KW-0732">Signal</keyword>
<dbReference type="Proteomes" id="UP001217838">
    <property type="component" value="Unassembled WGS sequence"/>
</dbReference>
<dbReference type="SUPFAM" id="SSF52096">
    <property type="entry name" value="ClpP/crotonase"/>
    <property type="match status" value="1"/>
</dbReference>
<feature type="signal peptide" evidence="1">
    <location>
        <begin position="1"/>
        <end position="30"/>
    </location>
</feature>
<dbReference type="InterPro" id="IPR036034">
    <property type="entry name" value="PDZ_sf"/>
</dbReference>
<feature type="chain" id="PRO_5046664514" evidence="1">
    <location>
        <begin position="31"/>
        <end position="445"/>
    </location>
</feature>
<comment type="caution">
    <text evidence="2">The sequence shown here is derived from an EMBL/GenBank/DDBJ whole genome shotgun (WGS) entry which is preliminary data.</text>
</comment>
<proteinExistence type="predicted"/>
<dbReference type="RefSeq" id="WP_272000152.1">
    <property type="nucleotide sequence ID" value="NZ_JAQNDN010000011.1"/>
</dbReference>
<gene>
    <name evidence="2" type="ORF">POL58_21405</name>
</gene>
<keyword evidence="3" id="KW-1185">Reference proteome</keyword>
<dbReference type="SUPFAM" id="SSF50156">
    <property type="entry name" value="PDZ domain-like"/>
    <property type="match status" value="1"/>
</dbReference>
<dbReference type="Gene3D" id="2.30.42.10">
    <property type="match status" value="1"/>
</dbReference>
<reference evidence="2 3" key="1">
    <citation type="submission" date="2022-11" db="EMBL/GenBank/DDBJ databases">
        <title>Minimal conservation of predation-associated metabolite biosynthetic gene clusters underscores biosynthetic potential of Myxococcota including descriptions for ten novel species: Archangium lansinium sp. nov., Myxococcus landrumus sp. nov., Nannocystis bai.</title>
        <authorList>
            <person name="Ahearne A."/>
            <person name="Stevens C."/>
            <person name="Dowd S."/>
        </authorList>
    </citation>
    <scope>NUCLEOTIDE SEQUENCE [LARGE SCALE GENOMIC DNA]</scope>
    <source>
        <strain evidence="2 3">NCELM</strain>
    </source>
</reference>
<organism evidence="2 3">
    <name type="scientific">Nannocystis radixulma</name>
    <dbReference type="NCBI Taxonomy" id="2995305"/>
    <lineage>
        <taxon>Bacteria</taxon>
        <taxon>Pseudomonadati</taxon>
        <taxon>Myxococcota</taxon>
        <taxon>Polyangia</taxon>
        <taxon>Nannocystales</taxon>
        <taxon>Nannocystaceae</taxon>
        <taxon>Nannocystis</taxon>
    </lineage>
</organism>
<name>A0ABT5BBG0_9BACT</name>
<sequence length="445" mass="47155">MQRSRLPRPPDSRRRPQLAPLALLLSWACASPPAEHPAADTPPAPAPPAAASFDPRVAFAEFEQTLRAGYAYLDRSDFDVDAHLARTRAAALQTTDPLEFRRLLHRSTFAFTDPHLLVGPTDDADPNMWPTSSDLALALAGERIVVADVRAGSAADAAGVRPGWTVLAIDGTAIEARSAELLANLIASPTARQRSYAATLAINGARTGSRMVEFMVDGRRLTLELANPHELARQVAALEPLRVDVHGRVGVVRFHNSLNRQDTIAAFDAAIDACAGLDAVILDLRNTPSGGNTDVARAIIGHFVAEARPYQVHEVPAIERRTGVPRRFIELVLPRAPRFAGRVAVLGGRWTGSMGEGLLIGLHAAAGARTFASDLGDLLGALHVEQLPASGSFLELGGESLFHVDGTPRADYVADVPLASADRDEAGGDPALGAALAWLAAPPTP</sequence>
<evidence type="ECO:0000256" key="1">
    <source>
        <dbReference type="SAM" id="SignalP"/>
    </source>
</evidence>